<keyword evidence="2" id="KW-1185">Reference proteome</keyword>
<dbReference type="InterPro" id="IPR038475">
    <property type="entry name" value="RecG_C_sf"/>
</dbReference>
<dbReference type="RefSeq" id="WP_163052042.1">
    <property type="nucleotide sequence ID" value="NZ_AP019695.1"/>
</dbReference>
<dbReference type="Proteomes" id="UP000464754">
    <property type="component" value="Chromosome"/>
</dbReference>
<evidence type="ECO:0000313" key="2">
    <source>
        <dbReference type="Proteomes" id="UP000464754"/>
    </source>
</evidence>
<dbReference type="PANTHER" id="PTHR30595">
    <property type="entry name" value="GLPR-RELATED TRANSCRIPTIONAL REPRESSOR"/>
    <property type="match status" value="1"/>
</dbReference>
<reference evidence="2" key="1">
    <citation type="submission" date="2019-05" db="EMBL/GenBank/DDBJ databases">
        <title>Complete genome sequencing of Absiella argi strain JCM 30884.</title>
        <authorList>
            <person name="Sakamoto M."/>
            <person name="Murakami T."/>
            <person name="Mori H."/>
        </authorList>
    </citation>
    <scope>NUCLEOTIDE SEQUENCE [LARGE SCALE GENOMIC DNA]</scope>
    <source>
        <strain evidence="2">JCM 30884</strain>
    </source>
</reference>
<accession>A0A6N4TJ74</accession>
<dbReference type="PANTHER" id="PTHR30595:SF6">
    <property type="entry name" value="SCHLAFEN ALBA-2 DOMAIN-CONTAINING PROTEIN"/>
    <property type="match status" value="1"/>
</dbReference>
<dbReference type="Gene3D" id="3.30.565.60">
    <property type="match status" value="1"/>
</dbReference>
<gene>
    <name evidence="1" type="ORF">Aargi30884_17020</name>
</gene>
<sequence length="219" mass="25459">MIIDGKPTRTEIPSYDMSSAREAILNCYCHRDFFRKSNIKIEFFDDRCEIISPGGFFDGLTLEDALNGLQSFRNENLVKLLYKLEYVENYASGLTRIFQNSKELDIVPEIYTSLNMFKVTLPNKNYEALYLNPEKHIEDNKVKSNGRVNSDINEEDFQLENQKDIEILEIIRDNPGIRLKEIAPKLKSKYPSINSNIIYKRIKILDSYIEFRGIPKKGG</sequence>
<dbReference type="Pfam" id="PF13749">
    <property type="entry name" value="HATPase_c_4"/>
    <property type="match status" value="1"/>
</dbReference>
<name>A0A6N4TJ74_9FIRM</name>
<evidence type="ECO:0000313" key="1">
    <source>
        <dbReference type="EMBL" id="BBK22799.1"/>
    </source>
</evidence>
<protein>
    <submittedName>
        <fullName evidence="1">Uncharacterized protein</fullName>
    </submittedName>
</protein>
<organism evidence="1 2">
    <name type="scientific">Amedibacterium intestinale</name>
    <dbReference type="NCBI Taxonomy" id="2583452"/>
    <lineage>
        <taxon>Bacteria</taxon>
        <taxon>Bacillati</taxon>
        <taxon>Bacillota</taxon>
        <taxon>Erysipelotrichia</taxon>
        <taxon>Erysipelotrichales</taxon>
        <taxon>Erysipelotrichaceae</taxon>
        <taxon>Amedibacterium</taxon>
    </lineage>
</organism>
<dbReference type="EMBL" id="AP019695">
    <property type="protein sequence ID" value="BBK22799.1"/>
    <property type="molecule type" value="Genomic_DNA"/>
</dbReference>
<proteinExistence type="predicted"/>
<dbReference type="KEGG" id="aarg:Aargi30884_17020"/>
<dbReference type="AlphaFoldDB" id="A0A6N4TJ74"/>